<dbReference type="EMBL" id="CM041542">
    <property type="protein sequence ID" value="KAI3365383.1"/>
    <property type="molecule type" value="Genomic_DNA"/>
</dbReference>
<dbReference type="Proteomes" id="UP000831701">
    <property type="component" value="Chromosome 12"/>
</dbReference>
<name>A0ACB8WD48_9TELE</name>
<gene>
    <name evidence="1" type="ORF">L3Q82_010466</name>
</gene>
<evidence type="ECO:0000313" key="1">
    <source>
        <dbReference type="EMBL" id="KAI3365383.1"/>
    </source>
</evidence>
<reference evidence="1" key="1">
    <citation type="submission" date="2022-04" db="EMBL/GenBank/DDBJ databases">
        <title>Jade perch genome.</title>
        <authorList>
            <person name="Chao B."/>
        </authorList>
    </citation>
    <scope>NUCLEOTIDE SEQUENCE</scope>
    <source>
        <strain evidence="1">CB-2022</strain>
    </source>
</reference>
<accession>A0ACB8WD48</accession>
<evidence type="ECO:0000313" key="2">
    <source>
        <dbReference type="Proteomes" id="UP000831701"/>
    </source>
</evidence>
<proteinExistence type="predicted"/>
<organism evidence="1 2">
    <name type="scientific">Scortum barcoo</name>
    <name type="common">barcoo grunter</name>
    <dbReference type="NCBI Taxonomy" id="214431"/>
    <lineage>
        <taxon>Eukaryota</taxon>
        <taxon>Metazoa</taxon>
        <taxon>Chordata</taxon>
        <taxon>Craniata</taxon>
        <taxon>Vertebrata</taxon>
        <taxon>Euteleostomi</taxon>
        <taxon>Actinopterygii</taxon>
        <taxon>Neopterygii</taxon>
        <taxon>Teleostei</taxon>
        <taxon>Neoteleostei</taxon>
        <taxon>Acanthomorphata</taxon>
        <taxon>Eupercaria</taxon>
        <taxon>Centrarchiformes</taxon>
        <taxon>Terapontoidei</taxon>
        <taxon>Terapontidae</taxon>
        <taxon>Scortum</taxon>
    </lineage>
</organism>
<protein>
    <submittedName>
        <fullName evidence="1">Uncharacterized protein</fullName>
    </submittedName>
</protein>
<keyword evidence="2" id="KW-1185">Reference proteome</keyword>
<sequence length="907" mass="102527">VSAAVWETVQQRVVDSYGLLDDFVTTVTTIVPGLLNRRQRCLLSLGLRAQLSLELCRPEQTIDLKAIQPHLDIITSLWNTELKDSGDGLSASNLFDLIHTLIKDQEERQHFFQVEVSGCMAFHFLLKTVHQCSPRSLAQFQDVFPVRFGDKYSEDIQKLVEIFLLQLDRLLTVPSLKQELKSLLEYQKDLSQLNENDNQTVGANICSALCLPPLTAALTKKTLEANVLTDYMHVFNKELTLETTTQRVRGEDAMTKSDKPKSRETETTALTNQSFIKSEEKVAEEISYSVQNVEPLDGDKSVDSCAVEVQVGYNVEILADETVTAERKPSVQESVMDIKGNKPVPTIVRTTDDSDCKVMSPCEIINCTKEASKEVSTSTVIATQVKNISVSNVVLSPILYTPVVITYQSPVRQDQGRKMKQVSVTLKNEQSKAASRVLSTSKTCPTCGKTYSRASDMRRHQRTHTGERPFQCSMCKKHFQFQYDLKRHELNVCRITVPQPYTWPSEVPQDKNTQDPKQEEVHGQLQTLLLDVRTHETEFLVNQKQAEGPSGEVVPLPTGQELQPAGSKVQLGDIKDQNQGNQRSEKSKGFKPKETQKQTLADTSLYCVKCNRLFADTARLQTHNLRHKPRPCTKCGETFKGFVDLNQHYVEVHDFRGPFPCTSCERTYTDLRGLIKHERFHTGDLPFKCSKCPKAFSYASALTLHDRTHTKEAPFLCWDCGKGCKSNAALKMHRLSCHSSATEKRFCCEHCGKAYALKRSLDLHVAKLHAGVRYPCSLCGKLFRSASSLTRHDLTHTEERPYLCNECGKSFRSGSELKIHTRYHTGERPFKCQECGKGFVQSYYLTAHMRMHTGEKPYKCLTCDKCFKSAGILKRHLMTHTGEKPHKCAVCEKAFSRPELVKAHVRK</sequence>
<comment type="caution">
    <text evidence="1">The sequence shown here is derived from an EMBL/GenBank/DDBJ whole genome shotgun (WGS) entry which is preliminary data.</text>
</comment>
<feature type="non-terminal residue" evidence="1">
    <location>
        <position position="907"/>
    </location>
</feature>
<feature type="non-terminal residue" evidence="1">
    <location>
        <position position="1"/>
    </location>
</feature>